<keyword evidence="3 4" id="KW-0786">Thiamine pyrophosphate</keyword>
<evidence type="ECO:0000259" key="5">
    <source>
        <dbReference type="Pfam" id="PF00205"/>
    </source>
</evidence>
<dbReference type="InterPro" id="IPR000399">
    <property type="entry name" value="TPP-bd_CS"/>
</dbReference>
<evidence type="ECO:0000313" key="8">
    <source>
        <dbReference type="EMBL" id="TGM59008.1"/>
    </source>
</evidence>
<evidence type="ECO:0000256" key="4">
    <source>
        <dbReference type="RuleBase" id="RU362132"/>
    </source>
</evidence>
<feature type="domain" description="Thiamine pyrophosphate enzyme N-terminal TPP-binding" evidence="7">
    <location>
        <begin position="4"/>
        <end position="119"/>
    </location>
</feature>
<dbReference type="PROSITE" id="PS00187">
    <property type="entry name" value="TPP_ENZYMES"/>
    <property type="match status" value="1"/>
</dbReference>
<evidence type="ECO:0000313" key="9">
    <source>
        <dbReference type="Proteomes" id="UP000298112"/>
    </source>
</evidence>
<dbReference type="SUPFAM" id="SSF52467">
    <property type="entry name" value="DHS-like NAD/FAD-binding domain"/>
    <property type="match status" value="1"/>
</dbReference>
<dbReference type="Proteomes" id="UP000298112">
    <property type="component" value="Unassembled WGS sequence"/>
</dbReference>
<dbReference type="PANTHER" id="PTHR18968">
    <property type="entry name" value="THIAMINE PYROPHOSPHATE ENZYMES"/>
    <property type="match status" value="1"/>
</dbReference>
<feature type="domain" description="Thiamine pyrophosphate enzyme TPP-binding" evidence="6">
    <location>
        <begin position="399"/>
        <end position="546"/>
    </location>
</feature>
<comment type="similarity">
    <text evidence="2 4">Belongs to the TPP enzyme family.</text>
</comment>
<dbReference type="Pfam" id="PF02775">
    <property type="entry name" value="TPP_enzyme_C"/>
    <property type="match status" value="1"/>
</dbReference>
<dbReference type="InterPro" id="IPR029061">
    <property type="entry name" value="THDP-binding"/>
</dbReference>
<evidence type="ECO:0000259" key="7">
    <source>
        <dbReference type="Pfam" id="PF02776"/>
    </source>
</evidence>
<evidence type="ECO:0000256" key="1">
    <source>
        <dbReference type="ARBA" id="ARBA00001964"/>
    </source>
</evidence>
<dbReference type="RefSeq" id="WP_135657399.1">
    <property type="nucleotide sequence ID" value="NZ_RQHF01000012.1"/>
</dbReference>
<proteinExistence type="inferred from homology"/>
<evidence type="ECO:0000259" key="6">
    <source>
        <dbReference type="Pfam" id="PF02775"/>
    </source>
</evidence>
<organism evidence="8 9">
    <name type="scientific">Leptospira vanthielii</name>
    <dbReference type="NCBI Taxonomy" id="293085"/>
    <lineage>
        <taxon>Bacteria</taxon>
        <taxon>Pseudomonadati</taxon>
        <taxon>Spirochaetota</taxon>
        <taxon>Spirochaetia</taxon>
        <taxon>Leptospirales</taxon>
        <taxon>Leptospiraceae</taxon>
        <taxon>Leptospira</taxon>
    </lineage>
</organism>
<dbReference type="InterPro" id="IPR012001">
    <property type="entry name" value="Thiamin_PyroP_enz_TPP-bd_dom"/>
</dbReference>
<protein>
    <submittedName>
        <fullName evidence="8">Thiamine pyrophosphate-binding protein</fullName>
    </submittedName>
</protein>
<accession>A0ABY2NQG2</accession>
<gene>
    <name evidence="8" type="ORF">EHQ95_04610</name>
</gene>
<sequence>MNKTGAWLVRYALEQIGVRYTFGIPGVHNTEIYDELNSSDSVTPMLVTHEGCGAFMADAISRTSDSIGTLLIVPAAGVTHAASGIGEAFLDGVPMLVIAGGVRSDSQFKYQLHDMDQHALLKPITKKTFKVKSQDEVVETLYEAYQIAVSGEPGPVFVEVPVNIQLYTGPVETLRTYKDYCKAQTITYPPFPFASIDEAVELLVKAKSPGLFLGWGAVDASTSTIEIAELLGAPVSTTLQGLSAFPGNHPLHCGMSFGAAAVPAATKAFSDCDCLLAVGTRFAEIATASFGVTVPKNLIHIDINPDVLSANYPAKVGITGDAKLILPELVKRLKLKLDETKHSRENHRQKIQLEILKNKKAYTEEWFQHDSKDRVNPAKFFSVLRSTLSDDGFVVVDDGNHTFLTAELMPIHKPRRMISPTDFNCMGYAVPATIATKLANPDKAVVGIIGDGAFLMTCMEIVTASMNHIGAIFTVFNDGELSQIAQAQQVPYNRKTCTVLGATRFEGIAQATGAEYLRIETNDEIQEKLEAAWNLTKQGHPVILDVHIDYSKKTRFTQGIVGTNIKRLPFAAKIRMISRALVRKVTG</sequence>
<dbReference type="Pfam" id="PF00205">
    <property type="entry name" value="TPP_enzyme_M"/>
    <property type="match status" value="1"/>
</dbReference>
<evidence type="ECO:0000256" key="2">
    <source>
        <dbReference type="ARBA" id="ARBA00007812"/>
    </source>
</evidence>
<dbReference type="Gene3D" id="3.40.50.970">
    <property type="match status" value="2"/>
</dbReference>
<dbReference type="CDD" id="cd07035">
    <property type="entry name" value="TPP_PYR_POX_like"/>
    <property type="match status" value="1"/>
</dbReference>
<feature type="domain" description="Thiamine pyrophosphate enzyme central" evidence="5">
    <location>
        <begin position="196"/>
        <end position="329"/>
    </location>
</feature>
<dbReference type="PANTHER" id="PTHR18968:SF13">
    <property type="entry name" value="ACETOLACTATE SYNTHASE CATALYTIC SUBUNIT, MITOCHONDRIAL"/>
    <property type="match status" value="1"/>
</dbReference>
<dbReference type="InterPro" id="IPR045229">
    <property type="entry name" value="TPP_enz"/>
</dbReference>
<dbReference type="Pfam" id="PF02776">
    <property type="entry name" value="TPP_enzyme_N"/>
    <property type="match status" value="1"/>
</dbReference>
<dbReference type="InterPro" id="IPR029035">
    <property type="entry name" value="DHS-like_NAD/FAD-binding_dom"/>
</dbReference>
<evidence type="ECO:0000256" key="3">
    <source>
        <dbReference type="ARBA" id="ARBA00023052"/>
    </source>
</evidence>
<dbReference type="EMBL" id="RQHF01000012">
    <property type="protein sequence ID" value="TGM59008.1"/>
    <property type="molecule type" value="Genomic_DNA"/>
</dbReference>
<name>A0ABY2NQG2_9LEPT</name>
<keyword evidence="9" id="KW-1185">Reference proteome</keyword>
<reference evidence="9" key="1">
    <citation type="journal article" date="2019" name="PLoS Negl. Trop. Dis.">
        <title>Revisiting the worldwide diversity of Leptospira species in the environment.</title>
        <authorList>
            <person name="Vincent A.T."/>
            <person name="Schiettekatte O."/>
            <person name="Bourhy P."/>
            <person name="Veyrier F.J."/>
            <person name="Picardeau M."/>
        </authorList>
    </citation>
    <scope>NUCLEOTIDE SEQUENCE [LARGE SCALE GENOMIC DNA]</scope>
    <source>
        <strain evidence="9">201601955</strain>
    </source>
</reference>
<dbReference type="SUPFAM" id="SSF52518">
    <property type="entry name" value="Thiamin diphosphate-binding fold (THDP-binding)"/>
    <property type="match status" value="2"/>
</dbReference>
<comment type="cofactor">
    <cofactor evidence="1">
        <name>thiamine diphosphate</name>
        <dbReference type="ChEBI" id="CHEBI:58937"/>
    </cofactor>
</comment>
<comment type="caution">
    <text evidence="8">The sequence shown here is derived from an EMBL/GenBank/DDBJ whole genome shotgun (WGS) entry which is preliminary data.</text>
</comment>
<dbReference type="CDD" id="cd00568">
    <property type="entry name" value="TPP_enzymes"/>
    <property type="match status" value="1"/>
</dbReference>
<dbReference type="InterPro" id="IPR011766">
    <property type="entry name" value="TPP_enzyme_TPP-bd"/>
</dbReference>
<dbReference type="InterPro" id="IPR012000">
    <property type="entry name" value="Thiamin_PyroP_enz_cen_dom"/>
</dbReference>
<dbReference type="Gene3D" id="3.40.50.1220">
    <property type="entry name" value="TPP-binding domain"/>
    <property type="match status" value="1"/>
</dbReference>